<accession>A0AAN8WGZ3</accession>
<protein>
    <submittedName>
        <fullName evidence="2">Uncharacterized protein</fullName>
    </submittedName>
</protein>
<feature type="non-terminal residue" evidence="2">
    <location>
        <position position="1"/>
    </location>
</feature>
<feature type="chain" id="PRO_5042868659" evidence="1">
    <location>
        <begin position="18"/>
        <end position="312"/>
    </location>
</feature>
<keyword evidence="3" id="KW-1185">Reference proteome</keyword>
<evidence type="ECO:0000313" key="2">
    <source>
        <dbReference type="EMBL" id="KAK7028869.1"/>
    </source>
</evidence>
<keyword evidence="1" id="KW-0732">Signal</keyword>
<sequence>FCGFCCLLLTVISLPSGIVRVGRVLQTKYIMANKGMIYWCMALPAIVFTYLENENHMYMREMDEGHVNPTESVMDDLLQQSDWLPVGQMVTDLGQLFSSEQTKTDDESQDDESMDMSYERCVATLGDIAEYPKYITNHLVKMYTLNDTLDTPDIFDEQNLKGLMLVQEKLATSGLTDDDLEAAALMLHNDKSEESLKQELEMNIADVGTNSLQGDFLTRVMAVARSLVALQNLRCRNLCTSSVCMQASDLCSNETCRFRKCPMYCYESNLRYPFLNLCRGRPNAVHENRMFCCPHRFHPKLNVTGDNVICYC</sequence>
<proteinExistence type="predicted"/>
<dbReference type="EMBL" id="JAXCGZ010022649">
    <property type="protein sequence ID" value="KAK7028869.1"/>
    <property type="molecule type" value="Genomic_DNA"/>
</dbReference>
<organism evidence="2 3">
    <name type="scientific">Halocaridina rubra</name>
    <name type="common">Hawaiian red shrimp</name>
    <dbReference type="NCBI Taxonomy" id="373956"/>
    <lineage>
        <taxon>Eukaryota</taxon>
        <taxon>Metazoa</taxon>
        <taxon>Ecdysozoa</taxon>
        <taxon>Arthropoda</taxon>
        <taxon>Crustacea</taxon>
        <taxon>Multicrustacea</taxon>
        <taxon>Malacostraca</taxon>
        <taxon>Eumalacostraca</taxon>
        <taxon>Eucarida</taxon>
        <taxon>Decapoda</taxon>
        <taxon>Pleocyemata</taxon>
        <taxon>Caridea</taxon>
        <taxon>Atyoidea</taxon>
        <taxon>Atyidae</taxon>
        <taxon>Halocaridina</taxon>
    </lineage>
</organism>
<reference evidence="2 3" key="1">
    <citation type="submission" date="2023-11" db="EMBL/GenBank/DDBJ databases">
        <title>Halocaridina rubra genome assembly.</title>
        <authorList>
            <person name="Smith C."/>
        </authorList>
    </citation>
    <scope>NUCLEOTIDE SEQUENCE [LARGE SCALE GENOMIC DNA]</scope>
    <source>
        <strain evidence="2">EP-1</strain>
        <tissue evidence="2">Whole</tissue>
    </source>
</reference>
<feature type="signal peptide" evidence="1">
    <location>
        <begin position="1"/>
        <end position="17"/>
    </location>
</feature>
<gene>
    <name evidence="2" type="ORF">SK128_002008</name>
</gene>
<comment type="caution">
    <text evidence="2">The sequence shown here is derived from an EMBL/GenBank/DDBJ whole genome shotgun (WGS) entry which is preliminary data.</text>
</comment>
<evidence type="ECO:0000256" key="1">
    <source>
        <dbReference type="SAM" id="SignalP"/>
    </source>
</evidence>
<dbReference type="AlphaFoldDB" id="A0AAN8WGZ3"/>
<evidence type="ECO:0000313" key="3">
    <source>
        <dbReference type="Proteomes" id="UP001381693"/>
    </source>
</evidence>
<name>A0AAN8WGZ3_HALRR</name>
<dbReference type="Proteomes" id="UP001381693">
    <property type="component" value="Unassembled WGS sequence"/>
</dbReference>